<dbReference type="EMBL" id="VCAU01000016">
    <property type="protein sequence ID" value="KAF9891771.1"/>
    <property type="molecule type" value="Genomic_DNA"/>
</dbReference>
<protein>
    <recommendedName>
        <fullName evidence="3">Transcription factor domain-containing protein</fullName>
    </recommendedName>
</protein>
<reference evidence="1" key="2">
    <citation type="submission" date="2020-02" db="EMBL/GenBank/DDBJ databases">
        <authorList>
            <person name="Gilchrist C.L.M."/>
            <person name="Chooi Y.-H."/>
        </authorList>
    </citation>
    <scope>NUCLEOTIDE SEQUENCE</scope>
    <source>
        <strain evidence="1">MST-FP2251</strain>
    </source>
</reference>
<organism evidence="1 2">
    <name type="scientific">Aspergillus nanangensis</name>
    <dbReference type="NCBI Taxonomy" id="2582783"/>
    <lineage>
        <taxon>Eukaryota</taxon>
        <taxon>Fungi</taxon>
        <taxon>Dikarya</taxon>
        <taxon>Ascomycota</taxon>
        <taxon>Pezizomycotina</taxon>
        <taxon>Eurotiomycetes</taxon>
        <taxon>Eurotiomycetidae</taxon>
        <taxon>Eurotiales</taxon>
        <taxon>Aspergillaceae</taxon>
        <taxon>Aspergillus</taxon>
        <taxon>Aspergillus subgen. Circumdati</taxon>
    </lineage>
</organism>
<proteinExistence type="predicted"/>
<dbReference type="AlphaFoldDB" id="A0AAD4CSI4"/>
<evidence type="ECO:0008006" key="3">
    <source>
        <dbReference type="Google" id="ProtNLM"/>
    </source>
</evidence>
<dbReference type="CDD" id="cd12148">
    <property type="entry name" value="fungal_TF_MHR"/>
    <property type="match status" value="1"/>
</dbReference>
<dbReference type="Proteomes" id="UP001194746">
    <property type="component" value="Unassembled WGS sequence"/>
</dbReference>
<name>A0AAD4CSI4_ASPNN</name>
<gene>
    <name evidence="1" type="ORF">FE257_003252</name>
</gene>
<evidence type="ECO:0000313" key="1">
    <source>
        <dbReference type="EMBL" id="KAF9891771.1"/>
    </source>
</evidence>
<sequence length="303" mass="34154">MHLVNGRNIFTEYLLVMAMAKLMDVENPSQRPPGANLFAEGMRPLSALHQMGEEGIIGIKILTLILTYLQWCDRKHDAYLHIGLPLRLAIALGCDKPANRQSCLPSQAALRVRLWRLSSGLGLAAGADERQLRTELRQRTIGFQFPIPLSINVRIARITDDIMSSLYGNASIKQIDLIRKIQKYGFFDLDTTFSAAFVLVMMSFVDKRQDRPPTALDQAFEILQFLADTGNFAADRRLQDIRHSWRRVWCHYPRAEQQLASEQLQSPSAGLSLNCSLTALILVSSDLGMKLAQRSKNINIVDF</sequence>
<accession>A0AAD4CSI4</accession>
<keyword evidence="2" id="KW-1185">Reference proteome</keyword>
<reference evidence="1" key="1">
    <citation type="journal article" date="2019" name="Beilstein J. Org. Chem.">
        <title>Nanangenines: drimane sesquiterpenoids as the dominant metabolite cohort of a novel Australian fungus, Aspergillus nanangensis.</title>
        <authorList>
            <person name="Lacey H.J."/>
            <person name="Gilchrist C.L.M."/>
            <person name="Crombie A."/>
            <person name="Kalaitzis J.A."/>
            <person name="Vuong D."/>
            <person name="Rutledge P.J."/>
            <person name="Turner P."/>
            <person name="Pitt J.I."/>
            <person name="Lacey E."/>
            <person name="Chooi Y.H."/>
            <person name="Piggott A.M."/>
        </authorList>
    </citation>
    <scope>NUCLEOTIDE SEQUENCE</scope>
    <source>
        <strain evidence="1">MST-FP2251</strain>
    </source>
</reference>
<evidence type="ECO:0000313" key="2">
    <source>
        <dbReference type="Proteomes" id="UP001194746"/>
    </source>
</evidence>
<comment type="caution">
    <text evidence="1">The sequence shown here is derived from an EMBL/GenBank/DDBJ whole genome shotgun (WGS) entry which is preliminary data.</text>
</comment>